<dbReference type="FunFam" id="1.10.10.60:FF:000058">
    <property type="entry name" value="zinc finger homeobox protein 4"/>
    <property type="match status" value="1"/>
</dbReference>
<comment type="subcellular location">
    <subcellularLocation>
        <location evidence="3">Cytoplasm</location>
    </subcellularLocation>
    <subcellularLocation>
        <location evidence="2 26 27">Nucleus</location>
    </subcellularLocation>
</comment>
<keyword evidence="17" id="KW-0010">Activator</keyword>
<evidence type="ECO:0000259" key="29">
    <source>
        <dbReference type="PROSITE" id="PS50071"/>
    </source>
</evidence>
<dbReference type="PROSITE" id="PS00028">
    <property type="entry name" value="ZINC_FINGER_C2H2_1"/>
    <property type="match status" value="11"/>
</dbReference>
<feature type="domain" description="C2H2-type" evidence="30">
    <location>
        <begin position="1591"/>
        <end position="1621"/>
    </location>
</feature>
<keyword evidence="6" id="KW-1017">Isopeptide bond</keyword>
<dbReference type="FunFam" id="3.30.160.60:FF:000378">
    <property type="entry name" value="zinc finger homeobox protein 3"/>
    <property type="match status" value="1"/>
</dbReference>
<dbReference type="FunFam" id="1.10.10.60:FF:000064">
    <property type="entry name" value="Zinc finger homeobox protein 4"/>
    <property type="match status" value="1"/>
</dbReference>
<evidence type="ECO:0000256" key="17">
    <source>
        <dbReference type="ARBA" id="ARBA00023159"/>
    </source>
</evidence>
<evidence type="ECO:0000256" key="23">
    <source>
        <dbReference type="ARBA" id="ARBA00077962"/>
    </source>
</evidence>
<feature type="domain" description="C2H2-type" evidence="30">
    <location>
        <begin position="231"/>
        <end position="261"/>
    </location>
</feature>
<keyword evidence="8" id="KW-0597">Phosphoprotein</keyword>
<feature type="region of interest" description="Disordered" evidence="28">
    <location>
        <begin position="1474"/>
        <end position="1525"/>
    </location>
</feature>
<feature type="domain" description="C2H2-type" evidence="30">
    <location>
        <begin position="1214"/>
        <end position="1243"/>
    </location>
</feature>
<feature type="compositionally biased region" description="Low complexity" evidence="28">
    <location>
        <begin position="1477"/>
        <end position="1490"/>
    </location>
</feature>
<evidence type="ECO:0000256" key="9">
    <source>
        <dbReference type="ARBA" id="ARBA00022723"/>
    </source>
</evidence>
<evidence type="ECO:0000256" key="15">
    <source>
        <dbReference type="ARBA" id="ARBA00023125"/>
    </source>
</evidence>
<dbReference type="GO" id="GO:0045664">
    <property type="term" value="P:regulation of neuron differentiation"/>
    <property type="evidence" value="ECO:0007669"/>
    <property type="project" value="TreeGrafter"/>
</dbReference>
<dbReference type="Gene3D" id="1.10.10.60">
    <property type="entry name" value="Homeodomain-like"/>
    <property type="match status" value="4"/>
</dbReference>
<evidence type="ECO:0000256" key="20">
    <source>
        <dbReference type="ARBA" id="ARBA00067473"/>
    </source>
</evidence>
<comment type="function">
    <text evidence="1">Sequence-specific transcription factor which is part of a developmental regulatory system that provides cells with specific positional identities on the anterior-posterior axis.</text>
</comment>
<evidence type="ECO:0000256" key="24">
    <source>
        <dbReference type="ARBA" id="ARBA00083807"/>
    </source>
</evidence>
<evidence type="ECO:0000256" key="5">
    <source>
        <dbReference type="ARBA" id="ARBA00022491"/>
    </source>
</evidence>
<feature type="compositionally biased region" description="Basic and acidic residues" evidence="28">
    <location>
        <begin position="187"/>
        <end position="202"/>
    </location>
</feature>
<feature type="region of interest" description="Disordered" evidence="28">
    <location>
        <begin position="347"/>
        <end position="407"/>
    </location>
</feature>
<evidence type="ECO:0000256" key="1">
    <source>
        <dbReference type="ARBA" id="ARBA00003263"/>
    </source>
</evidence>
<evidence type="ECO:0000256" key="22">
    <source>
        <dbReference type="ARBA" id="ARBA00077229"/>
    </source>
</evidence>
<dbReference type="GO" id="GO:0000978">
    <property type="term" value="F:RNA polymerase II cis-regulatory region sequence-specific DNA binding"/>
    <property type="evidence" value="ECO:0007669"/>
    <property type="project" value="UniProtKB-ARBA"/>
</dbReference>
<dbReference type="Gene3D" id="3.30.160.60">
    <property type="entry name" value="Classic Zinc Finger"/>
    <property type="match status" value="3"/>
</dbReference>
<dbReference type="SUPFAM" id="SSF57667">
    <property type="entry name" value="beta-beta-alpha zinc fingers"/>
    <property type="match status" value="3"/>
</dbReference>
<feature type="compositionally biased region" description="Polar residues" evidence="28">
    <location>
        <begin position="959"/>
        <end position="973"/>
    </location>
</feature>
<dbReference type="InterPro" id="IPR036236">
    <property type="entry name" value="Znf_C2H2_sf"/>
</dbReference>
<dbReference type="Pfam" id="PF00046">
    <property type="entry name" value="Homeodomain"/>
    <property type="match status" value="4"/>
</dbReference>
<evidence type="ECO:0000256" key="16">
    <source>
        <dbReference type="ARBA" id="ARBA00023155"/>
    </source>
</evidence>
<evidence type="ECO:0000313" key="32">
    <source>
        <dbReference type="Proteomes" id="UP001331515"/>
    </source>
</evidence>
<feature type="compositionally biased region" description="Low complexity" evidence="28">
    <location>
        <begin position="2008"/>
        <end position="2018"/>
    </location>
</feature>
<dbReference type="SMART" id="SM00451">
    <property type="entry name" value="ZnF_U1"/>
    <property type="match status" value="4"/>
</dbReference>
<evidence type="ECO:0000256" key="26">
    <source>
        <dbReference type="PROSITE-ProRule" id="PRU00108"/>
    </source>
</evidence>
<evidence type="ECO:0000256" key="25">
    <source>
        <dbReference type="PROSITE-ProRule" id="PRU00042"/>
    </source>
</evidence>
<feature type="compositionally biased region" description="Low complexity" evidence="28">
    <location>
        <begin position="1265"/>
        <end position="1280"/>
    </location>
</feature>
<feature type="compositionally biased region" description="Polar residues" evidence="28">
    <location>
        <begin position="207"/>
        <end position="220"/>
    </location>
</feature>
<feature type="compositionally biased region" description="Low complexity" evidence="28">
    <location>
        <begin position="722"/>
        <end position="734"/>
    </location>
</feature>
<feature type="region of interest" description="Disordered" evidence="28">
    <location>
        <begin position="505"/>
        <end position="592"/>
    </location>
</feature>
<feature type="compositionally biased region" description="Low complexity" evidence="28">
    <location>
        <begin position="2458"/>
        <end position="2475"/>
    </location>
</feature>
<dbReference type="FunFam" id="3.30.160.60:FF:000317">
    <property type="entry name" value="zinc finger homeobox protein 3"/>
    <property type="match status" value="1"/>
</dbReference>
<evidence type="ECO:0000256" key="7">
    <source>
        <dbReference type="ARBA" id="ARBA00022541"/>
    </source>
</evidence>
<keyword evidence="12" id="KW-0862">Zinc</keyword>
<evidence type="ECO:0000256" key="19">
    <source>
        <dbReference type="ARBA" id="ARBA00023242"/>
    </source>
</evidence>
<dbReference type="GO" id="GO:0008270">
    <property type="term" value="F:zinc ion binding"/>
    <property type="evidence" value="ECO:0007669"/>
    <property type="project" value="UniProtKB-KW"/>
</dbReference>
<dbReference type="InterPro" id="IPR017970">
    <property type="entry name" value="Homeobox_CS"/>
</dbReference>
<keyword evidence="18" id="KW-0804">Transcription</keyword>
<evidence type="ECO:0000256" key="12">
    <source>
        <dbReference type="ARBA" id="ARBA00022833"/>
    </source>
</evidence>
<feature type="DNA-binding region" description="Homeobox" evidence="26">
    <location>
        <begin position="1127"/>
        <end position="1186"/>
    </location>
</feature>
<feature type="compositionally biased region" description="Polar residues" evidence="28">
    <location>
        <begin position="175"/>
        <end position="186"/>
    </location>
</feature>
<dbReference type="InterPro" id="IPR009057">
    <property type="entry name" value="Homeodomain-like_sf"/>
</dbReference>
<proteinExistence type="predicted"/>
<feature type="region of interest" description="Disordered" evidence="28">
    <location>
        <begin position="1264"/>
        <end position="1315"/>
    </location>
</feature>
<dbReference type="InterPro" id="IPR051968">
    <property type="entry name" value="ZnFinger_Homeobox_TR"/>
</dbReference>
<dbReference type="FunFam" id="1.10.10.60:FF:000096">
    <property type="entry name" value="Zinc finger homeobox protein 4"/>
    <property type="match status" value="1"/>
</dbReference>
<feature type="compositionally biased region" description="Low complexity" evidence="28">
    <location>
        <begin position="1362"/>
        <end position="1388"/>
    </location>
</feature>
<keyword evidence="7" id="KW-0517">Myogenesis</keyword>
<organism evidence="31 32">
    <name type="scientific">Champsocephalus gunnari</name>
    <name type="common">Mackerel icefish</name>
    <dbReference type="NCBI Taxonomy" id="52237"/>
    <lineage>
        <taxon>Eukaryota</taxon>
        <taxon>Metazoa</taxon>
        <taxon>Chordata</taxon>
        <taxon>Craniata</taxon>
        <taxon>Vertebrata</taxon>
        <taxon>Euteleostomi</taxon>
        <taxon>Actinopterygii</taxon>
        <taxon>Neopterygii</taxon>
        <taxon>Teleostei</taxon>
        <taxon>Neoteleostei</taxon>
        <taxon>Acanthomorphata</taxon>
        <taxon>Eupercaria</taxon>
        <taxon>Perciformes</taxon>
        <taxon>Notothenioidei</taxon>
        <taxon>Channichthyidae</taxon>
        <taxon>Champsocephalus</taxon>
    </lineage>
</organism>
<evidence type="ECO:0000259" key="30">
    <source>
        <dbReference type="PROSITE" id="PS50157"/>
    </source>
</evidence>
<feature type="compositionally biased region" description="Low complexity" evidence="28">
    <location>
        <begin position="51"/>
        <end position="72"/>
    </location>
</feature>
<feature type="DNA-binding region" description="Homeobox" evidence="26">
    <location>
        <begin position="1521"/>
        <end position="1580"/>
    </location>
</feature>
<feature type="domain" description="C2H2-type" evidence="30">
    <location>
        <begin position="1410"/>
        <end position="1432"/>
    </location>
</feature>
<feature type="compositionally biased region" description="Polar residues" evidence="28">
    <location>
        <begin position="2571"/>
        <end position="2589"/>
    </location>
</feature>
<feature type="region of interest" description="Disordered" evidence="28">
    <location>
        <begin position="1789"/>
        <end position="1819"/>
    </location>
</feature>
<feature type="compositionally biased region" description="Low complexity" evidence="28">
    <location>
        <begin position="2050"/>
        <end position="2088"/>
    </location>
</feature>
<dbReference type="GO" id="GO:0007517">
    <property type="term" value="P:muscle organ development"/>
    <property type="evidence" value="ECO:0007669"/>
    <property type="project" value="UniProtKB-KW"/>
</dbReference>
<evidence type="ECO:0000256" key="8">
    <source>
        <dbReference type="ARBA" id="ARBA00022553"/>
    </source>
</evidence>
<feature type="DNA-binding region" description="Homeobox" evidence="26">
    <location>
        <begin position="1030"/>
        <end position="1089"/>
    </location>
</feature>
<dbReference type="GO" id="GO:0005634">
    <property type="term" value="C:nucleus"/>
    <property type="evidence" value="ECO:0007669"/>
    <property type="project" value="UniProtKB-SubCell"/>
</dbReference>
<evidence type="ECO:0000256" key="13">
    <source>
        <dbReference type="ARBA" id="ARBA00022843"/>
    </source>
</evidence>
<feature type="compositionally biased region" description="Basic and acidic residues" evidence="28">
    <location>
        <begin position="22"/>
        <end position="36"/>
    </location>
</feature>
<feature type="compositionally biased region" description="Polar residues" evidence="28">
    <location>
        <begin position="1092"/>
        <end position="1104"/>
    </location>
</feature>
<feature type="compositionally biased region" description="Basic and acidic residues" evidence="28">
    <location>
        <begin position="2091"/>
        <end position="2113"/>
    </location>
</feature>
<evidence type="ECO:0000256" key="6">
    <source>
        <dbReference type="ARBA" id="ARBA00022499"/>
    </source>
</evidence>
<dbReference type="PROSITE" id="PS50157">
    <property type="entry name" value="ZINC_FINGER_C2H2_2"/>
    <property type="match status" value="8"/>
</dbReference>
<feature type="compositionally biased region" description="Basic and acidic residues" evidence="28">
    <location>
        <begin position="2272"/>
        <end position="2293"/>
    </location>
</feature>
<comment type="caution">
    <text evidence="31">The sequence shown here is derived from an EMBL/GenBank/DDBJ whole genome shotgun (WGS) entry which is preliminary data.</text>
</comment>
<gene>
    <name evidence="31" type="ORF">CgunFtcFv8_020658</name>
</gene>
<feature type="region of interest" description="Disordered" evidence="28">
    <location>
        <begin position="710"/>
        <end position="734"/>
    </location>
</feature>
<dbReference type="PROSITE" id="PS50071">
    <property type="entry name" value="HOMEOBOX_2"/>
    <property type="match status" value="4"/>
</dbReference>
<reference evidence="31 32" key="1">
    <citation type="journal article" date="2023" name="Mol. Biol. Evol.">
        <title>Genomics of Secondarily Temperate Adaptation in the Only Non-Antarctic Icefish.</title>
        <authorList>
            <person name="Rivera-Colon A.G."/>
            <person name="Rayamajhi N."/>
            <person name="Minhas B.F."/>
            <person name="Madrigal G."/>
            <person name="Bilyk K.T."/>
            <person name="Yoon V."/>
            <person name="Hune M."/>
            <person name="Gregory S."/>
            <person name="Cheng C.H.C."/>
            <person name="Catchen J.M."/>
        </authorList>
    </citation>
    <scope>NUCLEOTIDE SEQUENCE [LARGE SCALE GENOMIC DNA]</scope>
    <source>
        <tissue evidence="31">White muscle</tissue>
    </source>
</reference>
<dbReference type="Proteomes" id="UP001331515">
    <property type="component" value="Unassembled WGS sequence"/>
</dbReference>
<feature type="domain" description="Homeobox" evidence="29">
    <location>
        <begin position="1519"/>
        <end position="1579"/>
    </location>
</feature>
<feature type="DNA-binding region" description="Homeobox" evidence="26">
    <location>
        <begin position="1818"/>
        <end position="1877"/>
    </location>
</feature>
<dbReference type="EMBL" id="JAURVH010001513">
    <property type="protein sequence ID" value="KAK5935283.1"/>
    <property type="molecule type" value="Genomic_DNA"/>
</dbReference>
<evidence type="ECO:0000256" key="18">
    <source>
        <dbReference type="ARBA" id="ARBA00023163"/>
    </source>
</evidence>
<evidence type="ECO:0000256" key="11">
    <source>
        <dbReference type="ARBA" id="ARBA00022771"/>
    </source>
</evidence>
<sequence>MINRELSEDVEAASETTTDQEDQTKDRESGGEKELTKGTAVSGHSERHQSDSPIPSKRPSSRSETSESPLSSKRPRTAEKSAAEQMYQCPYCKFTNTDLNRLRMHVMTQHSVQPMLRCPLCQDMLNNKVHLQFHLTHLHSVAPDCVEKLVASVSASEVLPASMFIPVPSPDRESQSTPHATANSNSEDIKKPADASDADPEKGMSLPTETAESQKSPLEDQQSERDDATGFLCWKKGCNQVFKSSNSLQMHFNEVHNKRPQLPVSDRHVYKYRCNQCSLAFKTVEKLQLHSQYHVIRAATMCCLCQRSFRTLQALKKHLETSHLELTEADIQQLYGGLLMNGDIMVMSDPSLGEEHGSLGEDEKEGDESDQEDKQSPTGSDSGSLQEDSGSEPKRALPFRKGPNFTMEKFLDPSRPFKCTVCKESFTQKNILLVHYNSVSHLHKVKRALQESTTGQPEPTSSPDNKPFKCSTCNVAYSQSSTLEIHMRSVLHQTKARAAKLEAAGGIPSSASATGLSVGGSSISTSTSSPSPASNSTTSSTNHNYSGSQTAQSILGGNNMIQSHINESMGNSSLSCHSLPSENHEVKKSSQKCSDMLSARQQQQLQQQQQLAQAQAQAQAQLQQELQQQAALLQSQLFNPALLQHFPMTADSLPLLQQQQLLFPFYIPGAEFQLNPEISLSNAALGLAGSSTSSLLEDLKNSAQQAQQSCLQQQLMHHHMQQQHQQHQQQQQQQQQAQGQMALLQQSAALLQQAEKKQRLSNLQNERDRERERAINEKNEEYANRDSTDSKSREKKDMQHIAININHDTGLPPPRIASDARGNATKALLENFGFELVIQYNENKQKVQKKTAVPTGSSGPGGITRVVDPIEGLEKLECEACGKLFSNILILKSHQEHIHQAFFPFRSLERFAKEYREQYDKLYPLRPSTPEAAPAPPQPPPPPPPPQRAPTPNIPVSAASHTPPTVSTPQPQAQIPMPMDLPLFSPLMMQSMSLQSMPHLQSVESSLASELAMLYQQQLTPAMLQQQQQNKRPRTRITDDQLRVLRQYFDINNSPNEEQIKEMADKSGLPQKVIKHWFRNTLFKERQRNKDSPYNFNNPPTTTLEETKIDSKPPSPEPLKQEFYGSKRSSRTRFTDYQLRVLQDFFDANAYPKDDEFEQLSNLLGLPTRVIVVWFQNARQKARKNYENQGEGAKEGERRELSNDRYVRTTNLNYQCKKCSLVFQRIFDLIKHQKKLCYKDEDDEGQYDSHNEDSMDYSNDCYTPSGSSCHTPMPSSSSLCPLPPSTSAFSQLPSTEKDEALPASTSNLLDEKPKELPDISADLVRETQTSIKQEVVHQPQSETHHHRPQREEKIQTKPIKHSSSSFSQQQQQCGPSASQTSQASSQSQHMSLNAHMTSATQQLAQQMIPYQCDQCKIGFPSFEHWQEHQQLHFLSVQNQFIHPQFLDRPIDMSFMLFDPSNPLLASQLLSGAMPQIPSSSATSPSTPTSTMNSLKRKLEEKAGTSPGENDSTNSAEERQRDKRLRTTITPEQLEILYQKYLLDSNPTRKMLDHIAHEVGLKKRVVQVWFQNTRARERKGQFRAIGPAQAHRRCPFCRALFKAKTALEAHIRSRHWHEAKRAGYNLALAGMLPDHEGMQIKIDGLDTSSYSQMVPAHSDGHSSSMSPVNKIMDLSPRALLSPSSIKVEGMEDFETATMSSVNLSYDPNKLDNDDCSSVNTAITDTTTGDEANADNDSADAKHSQHSGDYLSKSGGTAAILETDDQMSSGLVSPATSYYTREYDEHIIEHSETSSLADPCSPSPGASGTRSIDSGDRPGQKRFRTQMNNLQLKLLKSCFNDYRTPTMLECEVLGNDIGLPKRVVQVWFQNARAKEKKAKLNMAKHFGINQTSYDGPRTECTLCGVKYTARLSIRDHIFSQQHINKVKDTIGSQIDKEKEYFDPATVRQLMAQQEMDRIKKANEVLGLAQQQAMQQHGLFDNPAMQALNLQSSYPNLQGIPPGLLPGVGSPSLSSFNSSNSALTPPKPSNLLNMPGASVPSPSLPTSGLLNKLPSSSSLAASSPAQINTSASHSSSTVTSNSTSATTPSGSRPEPSKERDAEGIREKEKSKEKTEKFSTPSSTGSTPAPSTSAASAKKEKPDTAVPAISMPTPGMEYVVDPAQLQALQAALASDPTALLTNQFLPYFMPGFSPYYSPQIPGALQGGYLQPMYGMESLFPYNPALSQAMMGLSPGSLLQHYQQYQQSLQDALQQQQRQLQQIQQPKASQTPVPHQPLEDRKESAKDQMKTEEQKGKPNSEPPNSSSSSHKKVPSQQKELDGKALNKYIVPKVQCKLACRKCQVVFTKEDEAVTHVKSNCFFGQSANLQEMLQRVPGGVSAGAGSLYDCLACDTTLDGEKALSQHLESALHKHRTIKRSARNAKEHATSLLPHSSACFPNPNTASTSQSATHPISSPPPPPTTSATMPSSAVSSSLCSSSTTPLNTTAAGKPWPQAPFSRALAGKPNASPSFSSSSFPPMSSPSTVTSSSLSTSGVQTSIPTDVFTDESDSDSSQKSADRLGRTAEEPQQPGFVKDSSSCSSNLASVGTDSIRL</sequence>
<dbReference type="SMART" id="SM00389">
    <property type="entry name" value="HOX"/>
    <property type="match status" value="4"/>
</dbReference>
<feature type="compositionally biased region" description="Acidic residues" evidence="28">
    <location>
        <begin position="362"/>
        <end position="371"/>
    </location>
</feature>
<dbReference type="SUPFAM" id="SSF46689">
    <property type="entry name" value="Homeodomain-like"/>
    <property type="match status" value="4"/>
</dbReference>
<name>A0AAN8EC45_CHAGU</name>
<keyword evidence="19 26" id="KW-0539">Nucleus</keyword>
<feature type="compositionally biased region" description="Low complexity" evidence="28">
    <location>
        <begin position="2251"/>
        <end position="2260"/>
    </location>
</feature>
<keyword evidence="9" id="KW-0479">Metal-binding</keyword>
<dbReference type="FunFam" id="3.30.160.60:FF:000446">
    <property type="entry name" value="Zinc finger protein"/>
    <property type="match status" value="1"/>
</dbReference>
<dbReference type="Pfam" id="PF00096">
    <property type="entry name" value="zf-C2H2"/>
    <property type="match status" value="1"/>
</dbReference>
<feature type="compositionally biased region" description="Polar residues" evidence="28">
    <location>
        <begin position="2037"/>
        <end position="2046"/>
    </location>
</feature>
<feature type="domain" description="C2H2-type" evidence="30">
    <location>
        <begin position="272"/>
        <end position="294"/>
    </location>
</feature>
<dbReference type="PANTHER" id="PTHR45891">
    <property type="entry name" value="ZINC FINGER HOMEOBOX PROTEIN"/>
    <property type="match status" value="1"/>
</dbReference>
<dbReference type="GO" id="GO:0000981">
    <property type="term" value="F:DNA-binding transcription factor activity, RNA polymerase II-specific"/>
    <property type="evidence" value="ECO:0007669"/>
    <property type="project" value="InterPro"/>
</dbReference>
<keyword evidence="10" id="KW-0677">Repeat</keyword>
<feature type="domain" description="C2H2-type" evidence="30">
    <location>
        <begin position="468"/>
        <end position="497"/>
    </location>
</feature>
<feature type="region of interest" description="Disordered" evidence="28">
    <location>
        <begin position="1088"/>
        <end position="1127"/>
    </location>
</feature>
<evidence type="ECO:0000256" key="14">
    <source>
        <dbReference type="ARBA" id="ARBA00023015"/>
    </source>
</evidence>
<dbReference type="InterPro" id="IPR013087">
    <property type="entry name" value="Znf_C2H2_type"/>
</dbReference>
<dbReference type="CDD" id="cd00086">
    <property type="entry name" value="homeodomain"/>
    <property type="match status" value="4"/>
</dbReference>
<feature type="region of interest" description="Disordered" evidence="28">
    <location>
        <begin position="2008"/>
        <end position="2145"/>
    </location>
</feature>
<dbReference type="PROSITE" id="PS00027">
    <property type="entry name" value="HOMEOBOX_1"/>
    <property type="match status" value="2"/>
</dbReference>
<protein>
    <recommendedName>
        <fullName evidence="20">Zinc finger homeobox protein 3</fullName>
    </recommendedName>
    <alternativeName>
        <fullName evidence="22">AT motif-binding factor 1</fullName>
    </alternativeName>
    <alternativeName>
        <fullName evidence="21">AT-binding transcription factor 1</fullName>
    </alternativeName>
    <alternativeName>
        <fullName evidence="23">Alpha-fetoprotein enhancer-binding protein</fullName>
    </alternativeName>
    <alternativeName>
        <fullName evidence="24">Zinc finger homeodomain protein 3</fullName>
    </alternativeName>
</protein>
<feature type="compositionally biased region" description="Polar residues" evidence="28">
    <location>
        <begin position="1714"/>
        <end position="1727"/>
    </location>
</feature>
<feature type="compositionally biased region" description="Low complexity" evidence="28">
    <location>
        <begin position="2114"/>
        <end position="2132"/>
    </location>
</feature>
<feature type="region of interest" description="Disordered" evidence="28">
    <location>
        <begin position="1332"/>
        <end position="1397"/>
    </location>
</feature>
<feature type="region of interest" description="Disordered" evidence="28">
    <location>
        <begin position="166"/>
        <end position="224"/>
    </location>
</feature>
<accession>A0AAN8EC45</accession>
<feature type="compositionally biased region" description="Low complexity" evidence="28">
    <location>
        <begin position="514"/>
        <end position="548"/>
    </location>
</feature>
<feature type="domain" description="Homeobox" evidence="29">
    <location>
        <begin position="1816"/>
        <end position="1876"/>
    </location>
</feature>
<feature type="region of interest" description="Disordered" evidence="28">
    <location>
        <begin position="2251"/>
        <end position="2315"/>
    </location>
</feature>
<feature type="domain" description="C2H2-type" evidence="30">
    <location>
        <begin position="417"/>
        <end position="448"/>
    </location>
</feature>
<evidence type="ECO:0000313" key="31">
    <source>
        <dbReference type="EMBL" id="KAK5935283.1"/>
    </source>
</evidence>
<evidence type="ECO:0000256" key="2">
    <source>
        <dbReference type="ARBA" id="ARBA00004123"/>
    </source>
</evidence>
<feature type="compositionally biased region" description="Low complexity" evidence="28">
    <location>
        <begin position="2294"/>
        <end position="2303"/>
    </location>
</feature>
<keyword evidence="16 26" id="KW-0371">Homeobox</keyword>
<dbReference type="PANTHER" id="PTHR45891:SF4">
    <property type="entry name" value="ZINC FINGER HOMEOBOX PROTEIN 3"/>
    <property type="match status" value="1"/>
</dbReference>
<feature type="region of interest" description="Disordered" evidence="28">
    <location>
        <begin position="756"/>
        <end position="796"/>
    </location>
</feature>
<feature type="region of interest" description="Disordered" evidence="28">
    <location>
        <begin position="1"/>
        <end position="82"/>
    </location>
</feature>
<feature type="region of interest" description="Disordered" evidence="28">
    <location>
        <begin position="1705"/>
        <end position="1748"/>
    </location>
</feature>
<dbReference type="GO" id="GO:0045893">
    <property type="term" value="P:positive regulation of DNA-templated transcription"/>
    <property type="evidence" value="ECO:0007669"/>
    <property type="project" value="UniProtKB-ARBA"/>
</dbReference>
<evidence type="ECO:0000256" key="27">
    <source>
        <dbReference type="RuleBase" id="RU000682"/>
    </source>
</evidence>
<keyword evidence="13" id="KW-0832">Ubl conjugation</keyword>
<keyword evidence="14" id="KW-0805">Transcription regulation</keyword>
<feature type="domain" description="Homeobox" evidence="29">
    <location>
        <begin position="1125"/>
        <end position="1185"/>
    </location>
</feature>
<keyword evidence="32" id="KW-1185">Reference proteome</keyword>
<evidence type="ECO:0000256" key="21">
    <source>
        <dbReference type="ARBA" id="ARBA00076607"/>
    </source>
</evidence>
<feature type="compositionally biased region" description="Polar residues" evidence="28">
    <location>
        <begin position="549"/>
        <end position="581"/>
    </location>
</feature>
<evidence type="ECO:0000256" key="3">
    <source>
        <dbReference type="ARBA" id="ARBA00004496"/>
    </source>
</evidence>
<dbReference type="FunFam" id="1.10.10.60:FF:000082">
    <property type="entry name" value="Putative zinc finger homeobox protein 4"/>
    <property type="match status" value="1"/>
</dbReference>
<feature type="compositionally biased region" description="Polar residues" evidence="28">
    <location>
        <begin position="376"/>
        <end position="388"/>
    </location>
</feature>
<dbReference type="InterPro" id="IPR003604">
    <property type="entry name" value="Matrin/U1-like-C_Znf_C2H2"/>
</dbReference>
<feature type="region of interest" description="Disordered" evidence="28">
    <location>
        <begin position="2426"/>
        <end position="2589"/>
    </location>
</feature>
<feature type="compositionally biased region" description="Pro residues" evidence="28">
    <location>
        <begin position="933"/>
        <end position="953"/>
    </location>
</feature>
<dbReference type="InterPro" id="IPR001356">
    <property type="entry name" value="HD"/>
</dbReference>
<dbReference type="SMART" id="SM00355">
    <property type="entry name" value="ZnF_C2H2"/>
    <property type="match status" value="14"/>
</dbReference>
<feature type="compositionally biased region" description="Basic and acidic residues" evidence="28">
    <location>
        <begin position="2552"/>
        <end position="2561"/>
    </location>
</feature>
<keyword evidence="4" id="KW-0963">Cytoplasm</keyword>
<evidence type="ECO:0000256" key="10">
    <source>
        <dbReference type="ARBA" id="ARBA00022737"/>
    </source>
</evidence>
<keyword evidence="11 25" id="KW-0863">Zinc-finger</keyword>
<evidence type="ECO:0000256" key="4">
    <source>
        <dbReference type="ARBA" id="ARBA00022490"/>
    </source>
</evidence>
<evidence type="ECO:0000256" key="28">
    <source>
        <dbReference type="SAM" id="MobiDB-lite"/>
    </source>
</evidence>
<keyword evidence="5" id="KW-0678">Repressor</keyword>
<feature type="compositionally biased region" description="Low complexity" evidence="28">
    <location>
        <begin position="2504"/>
        <end position="2534"/>
    </location>
</feature>
<feature type="compositionally biased region" description="Basic and acidic residues" evidence="28">
    <location>
        <begin position="765"/>
        <end position="796"/>
    </location>
</feature>
<feature type="domain" description="Homeobox" evidence="29">
    <location>
        <begin position="1028"/>
        <end position="1088"/>
    </location>
</feature>
<dbReference type="GO" id="GO:0005737">
    <property type="term" value="C:cytoplasm"/>
    <property type="evidence" value="ECO:0007669"/>
    <property type="project" value="UniProtKB-SubCell"/>
</dbReference>
<keyword evidence="15 26" id="KW-0238">DNA-binding</keyword>
<feature type="region of interest" description="Disordered" evidence="28">
    <location>
        <begin position="925"/>
        <end position="975"/>
    </location>
</feature>
<feature type="domain" description="C2H2-type" evidence="30">
    <location>
        <begin position="876"/>
        <end position="904"/>
    </location>
</feature>